<comment type="catalytic activity">
    <reaction evidence="6 7">
        <text>(2S)-2-hydroxy-3-oxobutyl phosphate + 5-amino-6-(D-ribitylamino)uracil = 6,7-dimethyl-8-(1-D-ribityl)lumazine + phosphate + 2 H2O + H(+)</text>
        <dbReference type="Rhea" id="RHEA:26152"/>
        <dbReference type="ChEBI" id="CHEBI:15377"/>
        <dbReference type="ChEBI" id="CHEBI:15378"/>
        <dbReference type="ChEBI" id="CHEBI:15934"/>
        <dbReference type="ChEBI" id="CHEBI:43474"/>
        <dbReference type="ChEBI" id="CHEBI:58201"/>
        <dbReference type="ChEBI" id="CHEBI:58830"/>
        <dbReference type="EC" id="2.5.1.78"/>
    </reaction>
</comment>
<dbReference type="InterPro" id="IPR034964">
    <property type="entry name" value="LS"/>
</dbReference>
<feature type="binding site" evidence="7">
    <location>
        <position position="125"/>
    </location>
    <ligand>
        <name>5-amino-6-(D-ribitylamino)uracil</name>
        <dbReference type="ChEBI" id="CHEBI:15934"/>
    </ligand>
</feature>
<dbReference type="EMBL" id="CP036272">
    <property type="protein sequence ID" value="QDT60065.1"/>
    <property type="molecule type" value="Genomic_DNA"/>
</dbReference>
<dbReference type="InterPro" id="IPR036467">
    <property type="entry name" value="LS/RS_sf"/>
</dbReference>
<evidence type="ECO:0000256" key="6">
    <source>
        <dbReference type="ARBA" id="ARBA00048785"/>
    </source>
</evidence>
<feature type="active site" description="Proton donor" evidence="7">
    <location>
        <position position="100"/>
    </location>
</feature>
<dbReference type="Proteomes" id="UP000315003">
    <property type="component" value="Chromosome"/>
</dbReference>
<name>A0A517SVA9_9BACT</name>
<reference evidence="8 9" key="1">
    <citation type="submission" date="2019-02" db="EMBL/GenBank/DDBJ databases">
        <title>Deep-cultivation of Planctomycetes and their phenomic and genomic characterization uncovers novel biology.</title>
        <authorList>
            <person name="Wiegand S."/>
            <person name="Jogler M."/>
            <person name="Boedeker C."/>
            <person name="Pinto D."/>
            <person name="Vollmers J."/>
            <person name="Rivas-Marin E."/>
            <person name="Kohn T."/>
            <person name="Peeters S.H."/>
            <person name="Heuer A."/>
            <person name="Rast P."/>
            <person name="Oberbeckmann S."/>
            <person name="Bunk B."/>
            <person name="Jeske O."/>
            <person name="Meyerdierks A."/>
            <person name="Storesund J.E."/>
            <person name="Kallscheuer N."/>
            <person name="Luecker S."/>
            <person name="Lage O.M."/>
            <person name="Pohl T."/>
            <person name="Merkel B.J."/>
            <person name="Hornburger P."/>
            <person name="Mueller R.-W."/>
            <person name="Bruemmer F."/>
            <person name="Labrenz M."/>
            <person name="Spormann A.M."/>
            <person name="Op den Camp H."/>
            <person name="Overmann J."/>
            <person name="Amann R."/>
            <person name="Jetten M.S.M."/>
            <person name="Mascher T."/>
            <person name="Medema M.H."/>
            <person name="Devos D.P."/>
            <person name="Kaster A.-K."/>
            <person name="Ovreas L."/>
            <person name="Rohde M."/>
            <person name="Galperin M.Y."/>
            <person name="Jogler C."/>
        </authorList>
    </citation>
    <scope>NUCLEOTIDE SEQUENCE [LARGE SCALE GENOMIC DNA]</scope>
    <source>
        <strain evidence="8 9">SV_7m_r</strain>
    </source>
</reference>
<evidence type="ECO:0000256" key="3">
    <source>
        <dbReference type="ARBA" id="ARBA00012664"/>
    </source>
</evidence>
<keyword evidence="4 7" id="KW-0686">Riboflavin biosynthesis</keyword>
<evidence type="ECO:0000256" key="7">
    <source>
        <dbReference type="HAMAP-Rule" id="MF_00178"/>
    </source>
</evidence>
<evidence type="ECO:0000256" key="2">
    <source>
        <dbReference type="ARBA" id="ARBA00007424"/>
    </source>
</evidence>
<dbReference type="UniPathway" id="UPA00275">
    <property type="reaction ID" value="UER00404"/>
</dbReference>
<dbReference type="Gene3D" id="3.40.50.960">
    <property type="entry name" value="Lumazine/riboflavin synthase"/>
    <property type="match status" value="1"/>
</dbReference>
<dbReference type="PANTHER" id="PTHR21058:SF0">
    <property type="entry name" value="6,7-DIMETHYL-8-RIBITYLLUMAZINE SYNTHASE"/>
    <property type="match status" value="1"/>
</dbReference>
<protein>
    <recommendedName>
        <fullName evidence="3 7">6,7-dimethyl-8-ribityllumazine synthase</fullName>
        <shortName evidence="7">DMRL synthase</shortName>
        <shortName evidence="7">LS</shortName>
        <shortName evidence="7">Lumazine synthase</shortName>
        <ecNumber evidence="3 7">2.5.1.78</ecNumber>
    </recommendedName>
</protein>
<dbReference type="AlphaFoldDB" id="A0A517SVA9"/>
<gene>
    <name evidence="7 8" type="primary">ribH</name>
    <name evidence="8" type="ORF">SV7mr_25820</name>
</gene>
<dbReference type="NCBIfam" id="TIGR00114">
    <property type="entry name" value="lumazine-synth"/>
    <property type="match status" value="1"/>
</dbReference>
<dbReference type="InterPro" id="IPR002180">
    <property type="entry name" value="LS/RS"/>
</dbReference>
<evidence type="ECO:0000256" key="1">
    <source>
        <dbReference type="ARBA" id="ARBA00004917"/>
    </source>
</evidence>
<comment type="pathway">
    <text evidence="1 7">Cofactor biosynthesis; riboflavin biosynthesis; riboflavin from 2-hydroxy-3-oxobutyl phosphate and 5-amino-6-(D-ribitylamino)uracil: step 1/2.</text>
</comment>
<comment type="similarity">
    <text evidence="2 7">Belongs to the DMRL synthase family.</text>
</comment>
<sequence>MSTNQAPADAAVPEISGLDGPFPAGDVVIVASRYNASICDSLVKGSLETLAEAGIDGDRVRVVRVPGAWELSLVAAQLLPREDVAAVITLGCVIRGETTHDQHINRAVSDSLMQLSLQCVKPIGFGLLTCNTLEQALQRSGGNVGNKGHEAAEAALEMLRLQLKIA</sequence>
<accession>A0A517SVA9</accession>
<dbReference type="SUPFAM" id="SSF52121">
    <property type="entry name" value="Lumazine synthase"/>
    <property type="match status" value="1"/>
</dbReference>
<dbReference type="Pfam" id="PF00885">
    <property type="entry name" value="DMRL_synthase"/>
    <property type="match status" value="1"/>
</dbReference>
<dbReference type="GO" id="GO:0000906">
    <property type="term" value="F:6,7-dimethyl-8-ribityllumazine synthase activity"/>
    <property type="evidence" value="ECO:0007669"/>
    <property type="project" value="UniProtKB-UniRule"/>
</dbReference>
<keyword evidence="5 7" id="KW-0808">Transferase</keyword>
<evidence type="ECO:0000313" key="9">
    <source>
        <dbReference type="Proteomes" id="UP000315003"/>
    </source>
</evidence>
<evidence type="ECO:0000256" key="5">
    <source>
        <dbReference type="ARBA" id="ARBA00022679"/>
    </source>
</evidence>
<comment type="function">
    <text evidence="7">Catalyzes the formation of 6,7-dimethyl-8-ribityllumazine by condensation of 5-amino-6-(D-ribitylamino)uracil with 3,4-dihydroxy-2-butanone 4-phosphate. This is the penultimate step in the biosynthesis of riboflavin.</text>
</comment>
<dbReference type="GO" id="GO:0009231">
    <property type="term" value="P:riboflavin biosynthetic process"/>
    <property type="evidence" value="ECO:0007669"/>
    <property type="project" value="UniProtKB-UniRule"/>
</dbReference>
<dbReference type="PANTHER" id="PTHR21058">
    <property type="entry name" value="6,7-DIMETHYL-8-RIBITYLLUMAZINE SYNTHASE DMRL SYNTHASE LUMAZINE SYNTHASE"/>
    <property type="match status" value="1"/>
</dbReference>
<feature type="binding site" evidence="7">
    <location>
        <position position="139"/>
    </location>
    <ligand>
        <name>(2S)-2-hydroxy-3-oxobutyl phosphate</name>
        <dbReference type="ChEBI" id="CHEBI:58830"/>
    </ligand>
</feature>
<feature type="binding site" evidence="7">
    <location>
        <begin position="68"/>
        <end position="70"/>
    </location>
    <ligand>
        <name>5-amino-6-(D-ribitylamino)uracil</name>
        <dbReference type="ChEBI" id="CHEBI:15934"/>
    </ligand>
</feature>
<dbReference type="OrthoDB" id="9809709at2"/>
<feature type="binding site" evidence="7">
    <location>
        <begin position="97"/>
        <end position="98"/>
    </location>
    <ligand>
        <name>(2S)-2-hydroxy-3-oxobutyl phosphate</name>
        <dbReference type="ChEBI" id="CHEBI:58830"/>
    </ligand>
</feature>
<dbReference type="GO" id="GO:0009349">
    <property type="term" value="C:riboflavin synthase complex"/>
    <property type="evidence" value="ECO:0007669"/>
    <property type="project" value="UniProtKB-UniRule"/>
</dbReference>
<dbReference type="RefSeq" id="WP_145272324.1">
    <property type="nucleotide sequence ID" value="NZ_CP036272.1"/>
</dbReference>
<feature type="binding site" evidence="7">
    <location>
        <position position="34"/>
    </location>
    <ligand>
        <name>5-amino-6-(D-ribitylamino)uracil</name>
        <dbReference type="ChEBI" id="CHEBI:15934"/>
    </ligand>
</feature>
<evidence type="ECO:0000256" key="4">
    <source>
        <dbReference type="ARBA" id="ARBA00022619"/>
    </source>
</evidence>
<evidence type="ECO:0000313" key="8">
    <source>
        <dbReference type="EMBL" id="QDT60065.1"/>
    </source>
</evidence>
<keyword evidence="9" id="KW-1185">Reference proteome</keyword>
<proteinExistence type="inferred from homology"/>
<dbReference type="HAMAP" id="MF_00178">
    <property type="entry name" value="Lumazine_synth"/>
    <property type="match status" value="1"/>
</dbReference>
<dbReference type="EC" id="2.5.1.78" evidence="3 7"/>
<dbReference type="GO" id="GO:0005829">
    <property type="term" value="C:cytosol"/>
    <property type="evidence" value="ECO:0007669"/>
    <property type="project" value="TreeGrafter"/>
</dbReference>
<feature type="binding site" evidence="7">
    <location>
        <begin position="92"/>
        <end position="94"/>
    </location>
    <ligand>
        <name>5-amino-6-(D-ribitylamino)uracil</name>
        <dbReference type="ChEBI" id="CHEBI:15934"/>
    </ligand>
</feature>
<dbReference type="CDD" id="cd09209">
    <property type="entry name" value="Lumazine_synthase-I"/>
    <property type="match status" value="1"/>
</dbReference>
<organism evidence="8 9">
    <name type="scientific">Stieleria bergensis</name>
    <dbReference type="NCBI Taxonomy" id="2528025"/>
    <lineage>
        <taxon>Bacteria</taxon>
        <taxon>Pseudomonadati</taxon>
        <taxon>Planctomycetota</taxon>
        <taxon>Planctomycetia</taxon>
        <taxon>Pirellulales</taxon>
        <taxon>Pirellulaceae</taxon>
        <taxon>Stieleria</taxon>
    </lineage>
</organism>